<evidence type="ECO:0000256" key="4">
    <source>
        <dbReference type="ARBA" id="ARBA00023143"/>
    </source>
</evidence>
<dbReference type="InterPro" id="IPR010810">
    <property type="entry name" value="Flagellin_hook_IN_motif"/>
</dbReference>
<feature type="domain" description="Flagellar hook-associated protein 2 C-terminal" evidence="7">
    <location>
        <begin position="223"/>
        <end position="452"/>
    </location>
</feature>
<keyword evidence="9" id="KW-1185">Reference proteome</keyword>
<dbReference type="Pfam" id="PF07196">
    <property type="entry name" value="Flagellin_IN"/>
    <property type="match status" value="1"/>
</dbReference>
<dbReference type="PANTHER" id="PTHR30288:SF0">
    <property type="entry name" value="FLAGELLAR HOOK-ASSOCIATED PROTEIN 2"/>
    <property type="match status" value="1"/>
</dbReference>
<keyword evidence="4 5" id="KW-0975">Bacterial flagellum</keyword>
<evidence type="ECO:0000256" key="5">
    <source>
        <dbReference type="RuleBase" id="RU362066"/>
    </source>
</evidence>
<keyword evidence="5" id="KW-0964">Secreted</keyword>
<reference evidence="8 9" key="1">
    <citation type="journal article" date="2020" name="Microorganisms">
        <title>Reliable Identification of Environmental Pseudomonas Isolates Using the rpoD Gene.</title>
        <authorList>
            <consortium name="The Broad Institute Genome Sequencing Platform"/>
            <person name="Girard L."/>
            <person name="Lood C."/>
            <person name="Rokni-Zadeh H."/>
            <person name="van Noort V."/>
            <person name="Lavigne R."/>
            <person name="De Mot R."/>
        </authorList>
    </citation>
    <scope>NUCLEOTIDE SEQUENCE [LARGE SCALE GENOMIC DNA]</scope>
    <source>
        <strain evidence="8 9">RW7P2</strain>
    </source>
</reference>
<accession>A0ABR6VA30</accession>
<evidence type="ECO:0000256" key="1">
    <source>
        <dbReference type="ARBA" id="ARBA00009764"/>
    </source>
</evidence>
<name>A0ABR6VA30_9PSED</name>
<proteinExistence type="inferred from homology"/>
<dbReference type="PANTHER" id="PTHR30288">
    <property type="entry name" value="FLAGELLAR CAP/ASSEMBLY PROTEIN FLID"/>
    <property type="match status" value="1"/>
</dbReference>
<dbReference type="InterPro" id="IPR040026">
    <property type="entry name" value="FliD"/>
</dbReference>
<evidence type="ECO:0000313" key="9">
    <source>
        <dbReference type="Proteomes" id="UP000628086"/>
    </source>
</evidence>
<sequence>MASPILPSLGLGSGLDTASIVKALVDAEKTPKQSQLDRRTTANTASISAVGSLKSALTAYKTALEKLNDSANPAFLGSVASTSNDKYVKATAGSSAVNGSYSIQVNQLATASRVASQRFTDSSSVVSASGGTLTITQNGTNVDVTIPANATLQQARDAINAQATSKGFTANIVNDGTGSRLVLSSDTMGAGSDISTSGIAELTIDPATQMTDAGGAGRIGNLAVDAQFTIDGMSLTSKSNKVDNAISGMTFELVSKTDALSPVTITVAANTDGLKKSVQSFVDAYNALVTTINTVSVSVKGSDGTWTSPALAGDSAIRSMQSALRNELVVPGTGGSGQLTVLSQLGINTVQGTGLLEFDSTKFTKAINDQKLGGEVQNLFNGDGGLLDRMTKAMEPFSASGGVLDERNKSLEAAKKSLSLEQSSLDARIKDLEASLTKKYNTMDTLVGQLNAQRDSVLSIFEAMSAQQKNS</sequence>
<keyword evidence="3" id="KW-0175">Coiled coil</keyword>
<keyword evidence="8" id="KW-0966">Cell projection</keyword>
<keyword evidence="8" id="KW-0969">Cilium</keyword>
<organism evidence="8 9">
    <name type="scientific">Pseudomonas taiwanensis</name>
    <dbReference type="NCBI Taxonomy" id="470150"/>
    <lineage>
        <taxon>Bacteria</taxon>
        <taxon>Pseudomonadati</taxon>
        <taxon>Pseudomonadota</taxon>
        <taxon>Gammaproteobacteria</taxon>
        <taxon>Pseudomonadales</taxon>
        <taxon>Pseudomonadaceae</taxon>
        <taxon>Pseudomonas</taxon>
    </lineage>
</organism>
<evidence type="ECO:0000256" key="2">
    <source>
        <dbReference type="ARBA" id="ARBA00011255"/>
    </source>
</evidence>
<dbReference type="Pfam" id="PF07195">
    <property type="entry name" value="FliD_C"/>
    <property type="match status" value="1"/>
</dbReference>
<comment type="caution">
    <text evidence="8">The sequence shown here is derived from an EMBL/GenBank/DDBJ whole genome shotgun (WGS) entry which is preliminary data.</text>
</comment>
<gene>
    <name evidence="8" type="primary">fliD</name>
    <name evidence="8" type="ORF">HU747_17435</name>
</gene>
<evidence type="ECO:0000313" key="8">
    <source>
        <dbReference type="EMBL" id="MBC3477373.1"/>
    </source>
</evidence>
<dbReference type="InterPro" id="IPR010809">
    <property type="entry name" value="FliD_C"/>
</dbReference>
<evidence type="ECO:0000259" key="6">
    <source>
        <dbReference type="Pfam" id="PF02465"/>
    </source>
</evidence>
<comment type="subcellular location">
    <subcellularLocation>
        <location evidence="5">Secreted</location>
    </subcellularLocation>
    <subcellularLocation>
        <location evidence="5">Bacterial flagellum</location>
    </subcellularLocation>
</comment>
<dbReference type="Proteomes" id="UP000628086">
    <property type="component" value="Unassembled WGS sequence"/>
</dbReference>
<comment type="subunit">
    <text evidence="2 5">Homopentamer.</text>
</comment>
<feature type="domain" description="Flagellar hook-associated protein 2 N-terminal" evidence="6">
    <location>
        <begin position="13"/>
        <end position="111"/>
    </location>
</feature>
<evidence type="ECO:0000259" key="7">
    <source>
        <dbReference type="Pfam" id="PF07195"/>
    </source>
</evidence>
<protein>
    <recommendedName>
        <fullName evidence="5">Flagellar hook-associated protein 2</fullName>
        <shortName evidence="5">HAP2</shortName>
    </recommendedName>
    <alternativeName>
        <fullName evidence="5">Flagellar cap protein</fullName>
    </alternativeName>
</protein>
<dbReference type="Pfam" id="PF02465">
    <property type="entry name" value="FliD_N"/>
    <property type="match status" value="1"/>
</dbReference>
<evidence type="ECO:0000256" key="3">
    <source>
        <dbReference type="ARBA" id="ARBA00023054"/>
    </source>
</evidence>
<keyword evidence="8" id="KW-0282">Flagellum</keyword>
<dbReference type="EMBL" id="JABWRS010000013">
    <property type="protein sequence ID" value="MBC3477373.1"/>
    <property type="molecule type" value="Genomic_DNA"/>
</dbReference>
<comment type="similarity">
    <text evidence="1 5">Belongs to the FliD family.</text>
</comment>
<dbReference type="InterPro" id="IPR003481">
    <property type="entry name" value="FliD_N"/>
</dbReference>
<dbReference type="RefSeq" id="WP_023381536.1">
    <property type="nucleotide sequence ID" value="NZ_JABWRR010000021.1"/>
</dbReference>
<comment type="function">
    <text evidence="5">Required for morphogenesis and for the elongation of the flagellar filament by facilitating polymerization of the flagellin monomers at the tip of growing filament. Forms a capping structure, which prevents flagellin subunits (transported through the central channel of the flagellum) from leaking out without polymerization at the distal end.</text>
</comment>